<dbReference type="InterPro" id="IPR014729">
    <property type="entry name" value="Rossmann-like_a/b/a_fold"/>
</dbReference>
<dbReference type="InterPro" id="IPR024909">
    <property type="entry name" value="Cys-tRNA/MSH_ligase"/>
</dbReference>
<keyword evidence="6" id="KW-1185">Reference proteome</keyword>
<dbReference type="GO" id="GO:0005524">
    <property type="term" value="F:ATP binding"/>
    <property type="evidence" value="ECO:0007669"/>
    <property type="project" value="UniProtKB-KW"/>
</dbReference>
<dbReference type="Proteomes" id="UP000242450">
    <property type="component" value="Chromosome 2"/>
</dbReference>
<keyword evidence="2" id="KW-0547">Nucleotide-binding</keyword>
<dbReference type="AlphaFoldDB" id="A0A212DG13"/>
<dbReference type="PANTHER" id="PTHR10890:SF3">
    <property type="entry name" value="CYSTEINE--TRNA LIGASE, CYTOPLASMIC"/>
    <property type="match status" value="1"/>
</dbReference>
<evidence type="ECO:0000256" key="3">
    <source>
        <dbReference type="ARBA" id="ARBA00022840"/>
    </source>
</evidence>
<reference evidence="5 6" key="1">
    <citation type="journal article" date="2018" name="Mol. Genet. Genomics">
        <title>The red deer Cervus elaphus genome CerEla1.0: sequencing, annotating, genes, and chromosomes.</title>
        <authorList>
            <person name="Bana N.A."/>
            <person name="Nyiri A."/>
            <person name="Nagy J."/>
            <person name="Frank K."/>
            <person name="Nagy T."/>
            <person name="Steger V."/>
            <person name="Schiller M."/>
            <person name="Lakatos P."/>
            <person name="Sugar L."/>
            <person name="Horn P."/>
            <person name="Barta E."/>
            <person name="Orosz L."/>
        </authorList>
    </citation>
    <scope>NUCLEOTIDE SEQUENCE [LARGE SCALE GENOMIC DNA]</scope>
    <source>
        <strain evidence="5">Hungarian</strain>
    </source>
</reference>
<feature type="non-terminal residue" evidence="5">
    <location>
        <position position="115"/>
    </location>
</feature>
<evidence type="ECO:0000313" key="5">
    <source>
        <dbReference type="EMBL" id="OWK17121.1"/>
    </source>
</evidence>
<dbReference type="Pfam" id="PF01406">
    <property type="entry name" value="tRNA-synt_1e"/>
    <property type="match status" value="1"/>
</dbReference>
<dbReference type="GO" id="GO:0005737">
    <property type="term" value="C:cytoplasm"/>
    <property type="evidence" value="ECO:0007669"/>
    <property type="project" value="TreeGrafter"/>
</dbReference>
<dbReference type="InterPro" id="IPR032678">
    <property type="entry name" value="tRNA-synt_1_cat_dom"/>
</dbReference>
<dbReference type="EMBL" id="MKHE01000002">
    <property type="protein sequence ID" value="OWK17121.1"/>
    <property type="molecule type" value="Genomic_DNA"/>
</dbReference>
<dbReference type="SUPFAM" id="SSF52374">
    <property type="entry name" value="Nucleotidylyl transferase"/>
    <property type="match status" value="1"/>
</dbReference>
<organism evidence="5 6">
    <name type="scientific">Cervus elaphus hippelaphus</name>
    <name type="common">European red deer</name>
    <dbReference type="NCBI Taxonomy" id="46360"/>
    <lineage>
        <taxon>Eukaryota</taxon>
        <taxon>Metazoa</taxon>
        <taxon>Chordata</taxon>
        <taxon>Craniata</taxon>
        <taxon>Vertebrata</taxon>
        <taxon>Euteleostomi</taxon>
        <taxon>Mammalia</taxon>
        <taxon>Eutheria</taxon>
        <taxon>Laurasiatheria</taxon>
        <taxon>Artiodactyla</taxon>
        <taxon>Ruminantia</taxon>
        <taxon>Pecora</taxon>
        <taxon>Cervidae</taxon>
        <taxon>Cervinae</taxon>
        <taxon>Cervus</taxon>
    </lineage>
</organism>
<dbReference type="Gene3D" id="3.40.50.620">
    <property type="entry name" value="HUPs"/>
    <property type="match status" value="1"/>
</dbReference>
<keyword evidence="1" id="KW-0436">Ligase</keyword>
<evidence type="ECO:0000313" key="6">
    <source>
        <dbReference type="Proteomes" id="UP000242450"/>
    </source>
</evidence>
<dbReference type="GO" id="GO:0006423">
    <property type="term" value="P:cysteinyl-tRNA aminoacylation"/>
    <property type="evidence" value="ECO:0007669"/>
    <property type="project" value="TreeGrafter"/>
</dbReference>
<keyword evidence="3" id="KW-0067">ATP-binding</keyword>
<sequence>MAASSGPVPLVTVVPLFPTQDVFVPQDGRRVTWYCCGPTVYDASHMGHARSYISLDILRRVLRDYFKFDVFYCMNITDIDDKIIKRARQNHLFERYRGTQPQAAQLLEDVRAALQ</sequence>
<accession>A0A212DG13</accession>
<proteinExistence type="predicted"/>
<dbReference type="GO" id="GO:0004817">
    <property type="term" value="F:cysteine-tRNA ligase activity"/>
    <property type="evidence" value="ECO:0007669"/>
    <property type="project" value="TreeGrafter"/>
</dbReference>
<feature type="domain" description="tRNA synthetases class I catalytic" evidence="4">
    <location>
        <begin position="23"/>
        <end position="94"/>
    </location>
</feature>
<protein>
    <submittedName>
        <fullName evidence="5">CARS</fullName>
    </submittedName>
</protein>
<comment type="caution">
    <text evidence="5">The sequence shown here is derived from an EMBL/GenBank/DDBJ whole genome shotgun (WGS) entry which is preliminary data.</text>
</comment>
<gene>
    <name evidence="5" type="ORF">Celaphus_00013132</name>
</gene>
<evidence type="ECO:0000256" key="2">
    <source>
        <dbReference type="ARBA" id="ARBA00022741"/>
    </source>
</evidence>
<dbReference type="PANTHER" id="PTHR10890">
    <property type="entry name" value="CYSTEINYL-TRNA SYNTHETASE"/>
    <property type="match status" value="1"/>
</dbReference>
<dbReference type="PRINTS" id="PR00983">
    <property type="entry name" value="TRNASYNTHCYS"/>
</dbReference>
<dbReference type="OrthoDB" id="9783487at2759"/>
<evidence type="ECO:0000259" key="4">
    <source>
        <dbReference type="Pfam" id="PF01406"/>
    </source>
</evidence>
<evidence type="ECO:0000256" key="1">
    <source>
        <dbReference type="ARBA" id="ARBA00022598"/>
    </source>
</evidence>
<name>A0A212DG13_CEREH</name>